<dbReference type="AlphaFoldDB" id="A0A7S1IR10"/>
<name>A0A7S1IR10_9EUGL</name>
<evidence type="ECO:0000313" key="1">
    <source>
        <dbReference type="EMBL" id="CAD9019728.1"/>
    </source>
</evidence>
<sequence length="110" mass="11983">MTDTLLTTEQGTRAIYLYKKPLSSGLQEQSVASQEHPTNFLGGLASKTVGIGQKTGLLHQLTIFTAADNAHASAPNWVLLLFAPLSGEKRFVHQVSDCFLLKHLSMSFLP</sequence>
<dbReference type="EMBL" id="HBGA01082705">
    <property type="protein sequence ID" value="CAD9019728.1"/>
    <property type="molecule type" value="Transcribed_RNA"/>
</dbReference>
<gene>
    <name evidence="1" type="ORF">EGYM00392_LOCUS30842</name>
</gene>
<protein>
    <submittedName>
        <fullName evidence="1">Uncharacterized protein</fullName>
    </submittedName>
</protein>
<proteinExistence type="predicted"/>
<reference evidence="1" key="1">
    <citation type="submission" date="2021-01" db="EMBL/GenBank/DDBJ databases">
        <authorList>
            <person name="Corre E."/>
            <person name="Pelletier E."/>
            <person name="Niang G."/>
            <person name="Scheremetjew M."/>
            <person name="Finn R."/>
            <person name="Kale V."/>
            <person name="Holt S."/>
            <person name="Cochrane G."/>
            <person name="Meng A."/>
            <person name="Brown T."/>
            <person name="Cohen L."/>
        </authorList>
    </citation>
    <scope>NUCLEOTIDE SEQUENCE</scope>
    <source>
        <strain evidence="1">NIES-381</strain>
    </source>
</reference>
<accession>A0A7S1IR10</accession>
<organism evidence="1">
    <name type="scientific">Eutreptiella gymnastica</name>
    <dbReference type="NCBI Taxonomy" id="73025"/>
    <lineage>
        <taxon>Eukaryota</taxon>
        <taxon>Discoba</taxon>
        <taxon>Euglenozoa</taxon>
        <taxon>Euglenida</taxon>
        <taxon>Spirocuta</taxon>
        <taxon>Euglenophyceae</taxon>
        <taxon>Eutreptiales</taxon>
        <taxon>Eutreptiaceae</taxon>
        <taxon>Eutreptiella</taxon>
    </lineage>
</organism>